<dbReference type="EMBL" id="CP032509">
    <property type="protein sequence ID" value="AZN70077.1"/>
    <property type="molecule type" value="Genomic_DNA"/>
</dbReference>
<organism evidence="3 4">
    <name type="scientific">Georhizobium profundi</name>
    <dbReference type="NCBI Taxonomy" id="2341112"/>
    <lineage>
        <taxon>Bacteria</taxon>
        <taxon>Pseudomonadati</taxon>
        <taxon>Pseudomonadota</taxon>
        <taxon>Alphaproteobacteria</taxon>
        <taxon>Hyphomicrobiales</taxon>
        <taxon>Rhizobiaceae</taxon>
        <taxon>Georhizobium</taxon>
    </lineage>
</organism>
<gene>
    <name evidence="3" type="ORF">D5400_01245</name>
</gene>
<dbReference type="KEGG" id="abaw:D5400_01245"/>
<dbReference type="Proteomes" id="UP000268192">
    <property type="component" value="Chromosome"/>
</dbReference>
<evidence type="ECO:0000256" key="2">
    <source>
        <dbReference type="SAM" id="SignalP"/>
    </source>
</evidence>
<proteinExistence type="predicted"/>
<dbReference type="PROSITE" id="PS51257">
    <property type="entry name" value="PROKAR_LIPOPROTEIN"/>
    <property type="match status" value="1"/>
</dbReference>
<feature type="region of interest" description="Disordered" evidence="1">
    <location>
        <begin position="139"/>
        <end position="279"/>
    </location>
</feature>
<accession>A0A3Q8XNI5</accession>
<dbReference type="AlphaFoldDB" id="A0A3Q8XNI5"/>
<protein>
    <submittedName>
        <fullName evidence="3">Uncharacterized protein</fullName>
    </submittedName>
</protein>
<feature type="signal peptide" evidence="2">
    <location>
        <begin position="1"/>
        <end position="28"/>
    </location>
</feature>
<sequence length="279" mass="28655">MLLPRGLAVRLIALPLLLATSIALSACASTGETEPENLPAAERAGIMERLGTSLSTACGPTAGCYGLAVRLAGFLWEYRESFSVQTRVYRCVGQYALGAGYRWGVRRFVSEIDNEAQATSMVTYLYECAVPEWARAWFDGQEDEPPVPPGEVAPPPGQVRTRPATIPPVTTAPTTPAALMPATPASPAANTPGIAPAAPATPAAAASSPQQPAGVRRNPAPATTRPTGTSEPAPVVGPPMPPSGAAARARAASPAASEIPAAPRPQTTAPIRPSPATVP</sequence>
<feature type="chain" id="PRO_5018754082" evidence="2">
    <location>
        <begin position="29"/>
        <end position="279"/>
    </location>
</feature>
<keyword evidence="4" id="KW-1185">Reference proteome</keyword>
<dbReference type="OrthoDB" id="8421005at2"/>
<feature type="compositionally biased region" description="Pro residues" evidence="1">
    <location>
        <begin position="146"/>
        <end position="157"/>
    </location>
</feature>
<evidence type="ECO:0000313" key="4">
    <source>
        <dbReference type="Proteomes" id="UP000268192"/>
    </source>
</evidence>
<feature type="compositionally biased region" description="Low complexity" evidence="1">
    <location>
        <begin position="158"/>
        <end position="214"/>
    </location>
</feature>
<evidence type="ECO:0000256" key="1">
    <source>
        <dbReference type="SAM" id="MobiDB-lite"/>
    </source>
</evidence>
<reference evidence="3 4" key="1">
    <citation type="submission" date="2018-09" db="EMBL/GenBank/DDBJ databases">
        <title>Marinorhizobium profundi gen. nov., sp. nov., isolated from a deep-sea sediment sample from the New Britain Trench and proposal of Marinorhizobiaceae fam. nov. in the order Rhizobiales of the class Alphaproteobacteria.</title>
        <authorList>
            <person name="Cao J."/>
        </authorList>
    </citation>
    <scope>NUCLEOTIDE SEQUENCE [LARGE SCALE GENOMIC DNA]</scope>
    <source>
        <strain evidence="3 4">WS11</strain>
    </source>
</reference>
<evidence type="ECO:0000313" key="3">
    <source>
        <dbReference type="EMBL" id="AZN70077.1"/>
    </source>
</evidence>
<name>A0A3Q8XNI5_9HYPH</name>
<feature type="compositionally biased region" description="Low complexity" evidence="1">
    <location>
        <begin position="243"/>
        <end position="265"/>
    </location>
</feature>
<keyword evidence="2" id="KW-0732">Signal</keyword>